<dbReference type="GO" id="GO:0030248">
    <property type="term" value="F:cellulose binding"/>
    <property type="evidence" value="ECO:0007669"/>
    <property type="project" value="InterPro"/>
</dbReference>
<organism evidence="19 21">
    <name type="scientific">Sarocladium strictum</name>
    <name type="common">Black bundle disease fungus</name>
    <name type="synonym">Acremonium strictum</name>
    <dbReference type="NCBI Taxonomy" id="5046"/>
    <lineage>
        <taxon>Eukaryota</taxon>
        <taxon>Fungi</taxon>
        <taxon>Dikarya</taxon>
        <taxon>Ascomycota</taxon>
        <taxon>Pezizomycotina</taxon>
        <taxon>Sordariomycetes</taxon>
        <taxon>Hypocreomycetidae</taxon>
        <taxon>Hypocreales</taxon>
        <taxon>Sarocladiaceae</taxon>
        <taxon>Sarocladium</taxon>
    </lineage>
</organism>
<comment type="subcellular location">
    <subcellularLocation>
        <location evidence="2">Secreted</location>
    </subcellularLocation>
</comment>
<evidence type="ECO:0000256" key="11">
    <source>
        <dbReference type="ARBA" id="ARBA00023277"/>
    </source>
</evidence>
<evidence type="ECO:0000256" key="15">
    <source>
        <dbReference type="ARBA" id="ARBA00047174"/>
    </source>
</evidence>
<evidence type="ECO:0000256" key="13">
    <source>
        <dbReference type="ARBA" id="ARBA00044502"/>
    </source>
</evidence>
<gene>
    <name evidence="19" type="ORF">NLU13_8769</name>
    <name evidence="20" type="ORF">NLU13_9735</name>
</gene>
<dbReference type="PROSITE" id="PS00562">
    <property type="entry name" value="CBM1_1"/>
    <property type="match status" value="1"/>
</dbReference>
<comment type="catalytic activity">
    <reaction evidence="14">
        <text>[(1-&gt;4)-beta-D-glucosyl]n+m + reduced acceptor + O2 = 4-dehydro-beta-D-glucosyl-[(1-&gt;4)-beta-D-glucosyl]n-1 + [(1-&gt;4)-beta-D-glucosyl]m + acceptor + H2O.</text>
        <dbReference type="EC" id="1.14.99.56"/>
    </reaction>
</comment>
<evidence type="ECO:0000256" key="14">
    <source>
        <dbReference type="ARBA" id="ARBA00045077"/>
    </source>
</evidence>
<evidence type="ECO:0000256" key="7">
    <source>
        <dbReference type="ARBA" id="ARBA00023002"/>
    </source>
</evidence>
<dbReference type="SMART" id="SM00236">
    <property type="entry name" value="fCBD"/>
    <property type="match status" value="1"/>
</dbReference>
<dbReference type="GO" id="GO:0004497">
    <property type="term" value="F:monooxygenase activity"/>
    <property type="evidence" value="ECO:0007669"/>
    <property type="project" value="UniProtKB-KW"/>
</dbReference>
<dbReference type="GO" id="GO:0046872">
    <property type="term" value="F:metal ion binding"/>
    <property type="evidence" value="ECO:0007669"/>
    <property type="project" value="UniProtKB-KW"/>
</dbReference>
<dbReference type="InterPro" id="IPR000254">
    <property type="entry name" value="CBD"/>
</dbReference>
<dbReference type="EMBL" id="JAPDFR010000009">
    <property type="protein sequence ID" value="KAK0382853.1"/>
    <property type="molecule type" value="Genomic_DNA"/>
</dbReference>
<keyword evidence="4" id="KW-0479">Metal-binding</keyword>
<reference evidence="19" key="1">
    <citation type="submission" date="2022-10" db="EMBL/GenBank/DDBJ databases">
        <title>Determination and structural analysis of whole genome sequence of Sarocladium strictum F4-1.</title>
        <authorList>
            <person name="Hu L."/>
            <person name="Jiang Y."/>
        </authorList>
    </citation>
    <scope>NUCLEOTIDE SEQUENCE</scope>
    <source>
        <strain evidence="19">F4-1</strain>
    </source>
</reference>
<dbReference type="InterPro" id="IPR035971">
    <property type="entry name" value="CBD_sf"/>
</dbReference>
<dbReference type="EMBL" id="JAPDFR010000009">
    <property type="protein sequence ID" value="KAK0383824.1"/>
    <property type="molecule type" value="Genomic_DNA"/>
</dbReference>
<protein>
    <recommendedName>
        <fullName evidence="15">lytic cellulose monooxygenase (C4-dehydrogenating)</fullName>
        <ecNumber evidence="15">1.14.99.56</ecNumber>
    </recommendedName>
</protein>
<evidence type="ECO:0000256" key="4">
    <source>
        <dbReference type="ARBA" id="ARBA00022723"/>
    </source>
</evidence>
<evidence type="ECO:0000256" key="12">
    <source>
        <dbReference type="ARBA" id="ARBA00023326"/>
    </source>
</evidence>
<evidence type="ECO:0000256" key="10">
    <source>
        <dbReference type="ARBA" id="ARBA00023157"/>
    </source>
</evidence>
<dbReference type="Pfam" id="PF03443">
    <property type="entry name" value="AA9"/>
    <property type="match status" value="1"/>
</dbReference>
<dbReference type="Proteomes" id="UP001175261">
    <property type="component" value="Unassembled WGS sequence"/>
</dbReference>
<keyword evidence="3" id="KW-0964">Secreted</keyword>
<evidence type="ECO:0000256" key="16">
    <source>
        <dbReference type="SAM" id="MobiDB-lite"/>
    </source>
</evidence>
<dbReference type="PANTHER" id="PTHR33353">
    <property type="entry name" value="PUTATIVE (AFU_ORTHOLOGUE AFUA_1G12560)-RELATED"/>
    <property type="match status" value="1"/>
</dbReference>
<keyword evidence="11" id="KW-0119">Carbohydrate metabolism</keyword>
<dbReference type="InterPro" id="IPR005103">
    <property type="entry name" value="AA9_LPMO"/>
</dbReference>
<feature type="region of interest" description="Disordered" evidence="16">
    <location>
        <begin position="234"/>
        <end position="297"/>
    </location>
</feature>
<keyword evidence="10" id="KW-1015">Disulfide bond</keyword>
<keyword evidence="9" id="KW-0503">Monooxygenase</keyword>
<sequence length="345" mass="35624">MPFFTKSQASAILLAVAAAPALVNAHGHVTQITINGEVFPGFQPGNPSPDSVGWATTDPDIICHRGATNAANSATVAAGDTITITWDTWPQSHVGPIIDYLASCNGDCSTVDKTSLEFFKINEGGLLDGSQAPGRWVTDELIEDGFTWTTTIPPSVAPGLYVLRHEIIALHEGNRQNAAQMYPQCINLEITGSGTAKPAGVVATDLYTSSDPGIFFNPYTSNLKYTIPGPANSFANGGSAPTTPEEPTASAAPEEPTQTQAPVQSETSAPSVPSSAAPTTLATSTRAQTAPTQPPSNGCNAGGNVGANALYAQCGGINFNGSTACAEGVCTEMNPYYSQCVPSSK</sequence>
<feature type="domain" description="CBM1" evidence="18">
    <location>
        <begin position="306"/>
        <end position="341"/>
    </location>
</feature>
<dbReference type="PROSITE" id="PS51164">
    <property type="entry name" value="CBM1_2"/>
    <property type="match status" value="1"/>
</dbReference>
<dbReference type="InterPro" id="IPR049892">
    <property type="entry name" value="AA9"/>
</dbReference>
<evidence type="ECO:0000313" key="20">
    <source>
        <dbReference type="EMBL" id="KAK0383824.1"/>
    </source>
</evidence>
<feature type="compositionally biased region" description="Low complexity" evidence="16">
    <location>
        <begin position="239"/>
        <end position="257"/>
    </location>
</feature>
<dbReference type="AlphaFoldDB" id="A0AA39G8W9"/>
<evidence type="ECO:0000256" key="6">
    <source>
        <dbReference type="ARBA" id="ARBA00023001"/>
    </source>
</evidence>
<comment type="cofactor">
    <cofactor evidence="1">
        <name>Cu(2+)</name>
        <dbReference type="ChEBI" id="CHEBI:29036"/>
    </cofactor>
</comment>
<dbReference type="GO" id="GO:0005576">
    <property type="term" value="C:extracellular region"/>
    <property type="evidence" value="ECO:0007669"/>
    <property type="project" value="UniProtKB-SubCell"/>
</dbReference>
<dbReference type="CDD" id="cd21175">
    <property type="entry name" value="LPMO_AA9"/>
    <property type="match status" value="1"/>
</dbReference>
<dbReference type="Pfam" id="PF00734">
    <property type="entry name" value="CBM_1"/>
    <property type="match status" value="1"/>
</dbReference>
<dbReference type="PANTHER" id="PTHR33353:SF36">
    <property type="entry name" value="ENDO-BETA-1,4-GLUCANASE D"/>
    <property type="match status" value="1"/>
</dbReference>
<comment type="similarity">
    <text evidence="13">Belongs to the polysaccharide monooxygenase AA9 family.</text>
</comment>
<evidence type="ECO:0000313" key="19">
    <source>
        <dbReference type="EMBL" id="KAK0382853.1"/>
    </source>
</evidence>
<keyword evidence="7" id="KW-0560">Oxidoreductase</keyword>
<feature type="chain" id="PRO_5041589143" description="lytic cellulose monooxygenase (C4-dehydrogenating)" evidence="17">
    <location>
        <begin position="26"/>
        <end position="345"/>
    </location>
</feature>
<evidence type="ECO:0000256" key="3">
    <source>
        <dbReference type="ARBA" id="ARBA00022525"/>
    </source>
</evidence>
<keyword evidence="5 17" id="KW-0732">Signal</keyword>
<evidence type="ECO:0000256" key="1">
    <source>
        <dbReference type="ARBA" id="ARBA00001973"/>
    </source>
</evidence>
<keyword evidence="8" id="KW-0186">Copper</keyword>
<keyword evidence="21" id="KW-1185">Reference proteome</keyword>
<evidence type="ECO:0000259" key="18">
    <source>
        <dbReference type="PROSITE" id="PS51164"/>
    </source>
</evidence>
<proteinExistence type="inferred from homology"/>
<dbReference type="SUPFAM" id="SSF57180">
    <property type="entry name" value="Cellulose-binding domain"/>
    <property type="match status" value="1"/>
</dbReference>
<name>A0AA39G8W9_SARSR</name>
<keyword evidence="12" id="KW-0624">Polysaccharide degradation</keyword>
<dbReference type="Gene3D" id="2.70.50.70">
    <property type="match status" value="1"/>
</dbReference>
<keyword evidence="6" id="KW-0136">Cellulose degradation</keyword>
<dbReference type="GO" id="GO:0030245">
    <property type="term" value="P:cellulose catabolic process"/>
    <property type="evidence" value="ECO:0007669"/>
    <property type="project" value="UniProtKB-KW"/>
</dbReference>
<evidence type="ECO:0000313" key="21">
    <source>
        <dbReference type="Proteomes" id="UP001175261"/>
    </source>
</evidence>
<evidence type="ECO:0000256" key="5">
    <source>
        <dbReference type="ARBA" id="ARBA00022729"/>
    </source>
</evidence>
<evidence type="ECO:0000256" key="2">
    <source>
        <dbReference type="ARBA" id="ARBA00004613"/>
    </source>
</evidence>
<dbReference type="EC" id="1.14.99.56" evidence="15"/>
<feature type="compositionally biased region" description="Low complexity" evidence="16">
    <location>
        <begin position="267"/>
        <end position="287"/>
    </location>
</feature>
<accession>A0AA39G8W9</accession>
<feature type="signal peptide" evidence="17">
    <location>
        <begin position="1"/>
        <end position="25"/>
    </location>
</feature>
<evidence type="ECO:0000256" key="9">
    <source>
        <dbReference type="ARBA" id="ARBA00023033"/>
    </source>
</evidence>
<evidence type="ECO:0000256" key="17">
    <source>
        <dbReference type="SAM" id="SignalP"/>
    </source>
</evidence>
<comment type="caution">
    <text evidence="19">The sequence shown here is derived from an EMBL/GenBank/DDBJ whole genome shotgun (WGS) entry which is preliminary data.</text>
</comment>
<evidence type="ECO:0000256" key="8">
    <source>
        <dbReference type="ARBA" id="ARBA00023008"/>
    </source>
</evidence>